<dbReference type="Gene3D" id="3.40.50.2300">
    <property type="match status" value="1"/>
</dbReference>
<dbReference type="GO" id="GO:0000156">
    <property type="term" value="F:phosphorelay response regulator activity"/>
    <property type="evidence" value="ECO:0007669"/>
    <property type="project" value="TreeGrafter"/>
</dbReference>
<dbReference type="EMBL" id="JASOIH010000587">
    <property type="protein sequence ID" value="MDK6900826.1"/>
    <property type="molecule type" value="Genomic_DNA"/>
</dbReference>
<comment type="caution">
    <text evidence="7">The sequence shown here is derived from an EMBL/GenBank/DDBJ whole genome shotgun (WGS) entry which is preliminary data.</text>
</comment>
<name>A0AAW6XWS4_STRAG</name>
<dbReference type="GO" id="GO:0032993">
    <property type="term" value="C:protein-DNA complex"/>
    <property type="evidence" value="ECO:0007669"/>
    <property type="project" value="TreeGrafter"/>
</dbReference>
<comment type="caution">
    <text evidence="5">Lacks conserved residue(s) required for the propagation of feature annotation.</text>
</comment>
<evidence type="ECO:0000313" key="7">
    <source>
        <dbReference type="EMBL" id="MDK6900826.1"/>
    </source>
</evidence>
<feature type="non-terminal residue" evidence="7">
    <location>
        <position position="81"/>
    </location>
</feature>
<sequence>IRRDLPNLPILLLTALDAVEDRVQGLRSGADDYVTKPFNLDEVEARLEALVRRAGGLAAQVEETVLTVGDLQMNVDRHELA</sequence>
<feature type="domain" description="Response regulatory" evidence="6">
    <location>
        <begin position="1"/>
        <end position="51"/>
    </location>
</feature>
<dbReference type="GO" id="GO:0006355">
    <property type="term" value="P:regulation of DNA-templated transcription"/>
    <property type="evidence" value="ECO:0007669"/>
    <property type="project" value="TreeGrafter"/>
</dbReference>
<protein>
    <submittedName>
        <fullName evidence="7">Response regulator</fullName>
    </submittedName>
</protein>
<feature type="non-terminal residue" evidence="7">
    <location>
        <position position="1"/>
    </location>
</feature>
<evidence type="ECO:0000256" key="1">
    <source>
        <dbReference type="ARBA" id="ARBA00022553"/>
    </source>
</evidence>
<evidence type="ECO:0000259" key="6">
    <source>
        <dbReference type="PROSITE" id="PS50110"/>
    </source>
</evidence>
<evidence type="ECO:0000256" key="2">
    <source>
        <dbReference type="ARBA" id="ARBA00023015"/>
    </source>
</evidence>
<dbReference type="GO" id="GO:0000976">
    <property type="term" value="F:transcription cis-regulatory region binding"/>
    <property type="evidence" value="ECO:0007669"/>
    <property type="project" value="TreeGrafter"/>
</dbReference>
<dbReference type="PANTHER" id="PTHR48111:SF28">
    <property type="entry name" value="TRANSCRIPTIONAL REGULATORY PROTEIN TCRX-RELATED"/>
    <property type="match status" value="1"/>
</dbReference>
<keyword evidence="1" id="KW-0597">Phosphoprotein</keyword>
<dbReference type="GO" id="GO:0005829">
    <property type="term" value="C:cytosol"/>
    <property type="evidence" value="ECO:0007669"/>
    <property type="project" value="TreeGrafter"/>
</dbReference>
<reference evidence="7" key="1">
    <citation type="submission" date="2023-05" db="EMBL/GenBank/DDBJ databases">
        <title>Cataloging the Phylogenetic Diversity of Human Bladder Bacteria.</title>
        <authorList>
            <person name="Du J."/>
        </authorList>
    </citation>
    <scope>NUCLEOTIDE SEQUENCE</scope>
    <source>
        <strain evidence="7">UMB8703</strain>
    </source>
</reference>
<evidence type="ECO:0000313" key="8">
    <source>
        <dbReference type="Proteomes" id="UP001230629"/>
    </source>
</evidence>
<keyword evidence="3" id="KW-0238">DNA-binding</keyword>
<organism evidence="7 8">
    <name type="scientific">Streptococcus agalactiae</name>
    <dbReference type="NCBI Taxonomy" id="1311"/>
    <lineage>
        <taxon>Bacteria</taxon>
        <taxon>Bacillati</taxon>
        <taxon>Bacillota</taxon>
        <taxon>Bacilli</taxon>
        <taxon>Lactobacillales</taxon>
        <taxon>Streptococcaceae</taxon>
        <taxon>Streptococcus</taxon>
    </lineage>
</organism>
<dbReference type="InterPro" id="IPR001789">
    <property type="entry name" value="Sig_transdc_resp-reg_receiver"/>
</dbReference>
<dbReference type="InterPro" id="IPR011006">
    <property type="entry name" value="CheY-like_superfamily"/>
</dbReference>
<dbReference type="Proteomes" id="UP001230629">
    <property type="component" value="Unassembled WGS sequence"/>
</dbReference>
<keyword evidence="4" id="KW-0804">Transcription</keyword>
<keyword evidence="2" id="KW-0805">Transcription regulation</keyword>
<evidence type="ECO:0000256" key="3">
    <source>
        <dbReference type="ARBA" id="ARBA00023125"/>
    </source>
</evidence>
<dbReference type="PROSITE" id="PS50110">
    <property type="entry name" value="RESPONSE_REGULATORY"/>
    <property type="match status" value="1"/>
</dbReference>
<dbReference type="InterPro" id="IPR039420">
    <property type="entry name" value="WalR-like"/>
</dbReference>
<dbReference type="Pfam" id="PF00072">
    <property type="entry name" value="Response_reg"/>
    <property type="match status" value="1"/>
</dbReference>
<dbReference type="RefSeq" id="WP_285312378.1">
    <property type="nucleotide sequence ID" value="NZ_JASOIH010000587.1"/>
</dbReference>
<accession>A0AAW6XWS4</accession>
<dbReference type="AlphaFoldDB" id="A0AAW6XWS4"/>
<dbReference type="PANTHER" id="PTHR48111">
    <property type="entry name" value="REGULATOR OF RPOS"/>
    <property type="match status" value="1"/>
</dbReference>
<proteinExistence type="predicted"/>
<evidence type="ECO:0000256" key="4">
    <source>
        <dbReference type="ARBA" id="ARBA00023163"/>
    </source>
</evidence>
<gene>
    <name evidence="7" type="ORF">QP229_12795</name>
</gene>
<dbReference type="SUPFAM" id="SSF52172">
    <property type="entry name" value="CheY-like"/>
    <property type="match status" value="1"/>
</dbReference>
<evidence type="ECO:0000256" key="5">
    <source>
        <dbReference type="PROSITE-ProRule" id="PRU00169"/>
    </source>
</evidence>